<protein>
    <submittedName>
        <fullName evidence="6">WH2 domain-containing protein</fullName>
    </submittedName>
</protein>
<dbReference type="InterPro" id="IPR021854">
    <property type="entry name" value="WASH1_WAHD"/>
</dbReference>
<proteinExistence type="inferred from homology"/>
<dbReference type="PROSITE" id="PS51082">
    <property type="entry name" value="WH2"/>
    <property type="match status" value="1"/>
</dbReference>
<dbReference type="GO" id="GO:0043015">
    <property type="term" value="F:gamma-tubulin binding"/>
    <property type="evidence" value="ECO:0007669"/>
    <property type="project" value="TreeGrafter"/>
</dbReference>
<dbReference type="PANTHER" id="PTHR23331:SF1">
    <property type="entry name" value="WASH COMPLEX SUBUNIT 1"/>
    <property type="match status" value="1"/>
</dbReference>
<dbReference type="GO" id="GO:0003779">
    <property type="term" value="F:actin binding"/>
    <property type="evidence" value="ECO:0007669"/>
    <property type="project" value="UniProtKB-KW"/>
</dbReference>
<evidence type="ECO:0000313" key="6">
    <source>
        <dbReference type="WBParaSite" id="SMUV_0000339101-mRNA-1"/>
    </source>
</evidence>
<feature type="region of interest" description="Disordered" evidence="3">
    <location>
        <begin position="327"/>
        <end position="350"/>
    </location>
</feature>
<organism evidence="5 6">
    <name type="scientific">Syphacia muris</name>
    <dbReference type="NCBI Taxonomy" id="451379"/>
    <lineage>
        <taxon>Eukaryota</taxon>
        <taxon>Metazoa</taxon>
        <taxon>Ecdysozoa</taxon>
        <taxon>Nematoda</taxon>
        <taxon>Chromadorea</taxon>
        <taxon>Rhabditida</taxon>
        <taxon>Spirurina</taxon>
        <taxon>Oxyuridomorpha</taxon>
        <taxon>Oxyuroidea</taxon>
        <taxon>Oxyuridae</taxon>
        <taxon>Syphacia</taxon>
    </lineage>
</organism>
<feature type="domain" description="WH2" evidence="4">
    <location>
        <begin position="376"/>
        <end position="398"/>
    </location>
</feature>
<dbReference type="STRING" id="451379.A0A0N5AGE5"/>
<keyword evidence="5" id="KW-1185">Reference proteome</keyword>
<dbReference type="PANTHER" id="PTHR23331">
    <property type="entry name" value="CXYORF1"/>
    <property type="match status" value="1"/>
</dbReference>
<dbReference type="GO" id="GO:0005769">
    <property type="term" value="C:early endosome"/>
    <property type="evidence" value="ECO:0007669"/>
    <property type="project" value="InterPro"/>
</dbReference>
<name>A0A0N5AGE5_9BILA</name>
<dbReference type="GO" id="GO:0034314">
    <property type="term" value="P:Arp2/3 complex-mediated actin nucleation"/>
    <property type="evidence" value="ECO:0007669"/>
    <property type="project" value="InterPro"/>
</dbReference>
<feature type="compositionally biased region" description="Pro residues" evidence="3">
    <location>
        <begin position="331"/>
        <end position="350"/>
    </location>
</feature>
<dbReference type="GO" id="GO:0055037">
    <property type="term" value="C:recycling endosome"/>
    <property type="evidence" value="ECO:0007669"/>
    <property type="project" value="TreeGrafter"/>
</dbReference>
<accession>A0A0N5AGE5</accession>
<dbReference type="GO" id="GO:0005829">
    <property type="term" value="C:cytosol"/>
    <property type="evidence" value="ECO:0007669"/>
    <property type="project" value="GOC"/>
</dbReference>
<keyword evidence="2" id="KW-0009">Actin-binding</keyword>
<evidence type="ECO:0000256" key="1">
    <source>
        <dbReference type="ARBA" id="ARBA00005602"/>
    </source>
</evidence>
<evidence type="ECO:0000256" key="2">
    <source>
        <dbReference type="ARBA" id="ARBA00023203"/>
    </source>
</evidence>
<dbReference type="Pfam" id="PF11945">
    <property type="entry name" value="WASH_WAHD"/>
    <property type="match status" value="1"/>
</dbReference>
<feature type="region of interest" description="Disordered" evidence="3">
    <location>
        <begin position="445"/>
        <end position="496"/>
    </location>
</feature>
<dbReference type="Proteomes" id="UP000046393">
    <property type="component" value="Unplaced"/>
</dbReference>
<dbReference type="GO" id="GO:0042147">
    <property type="term" value="P:retrograde transport, endosome to Golgi"/>
    <property type="evidence" value="ECO:0007669"/>
    <property type="project" value="TreeGrafter"/>
</dbReference>
<evidence type="ECO:0000313" key="5">
    <source>
        <dbReference type="Proteomes" id="UP000046393"/>
    </source>
</evidence>
<dbReference type="AlphaFoldDB" id="A0A0N5AGE5"/>
<evidence type="ECO:0000256" key="3">
    <source>
        <dbReference type="SAM" id="MobiDB-lite"/>
    </source>
</evidence>
<dbReference type="GO" id="GO:0071203">
    <property type="term" value="C:WASH complex"/>
    <property type="evidence" value="ECO:0007669"/>
    <property type="project" value="InterPro"/>
</dbReference>
<sequence>MSVFLIGSDCEREQMPTNVTNSLQQLVKLTDNVFNQVMTRLDQCGNRLNSLKSDICRVEKKIDAVSKMDTAVVIHSPSRFPNNAYERLASVFPHADPNHFCNPGPPLSMNISCLYPYEAHSVKLNMTDVIQEKGKFFHVGGTLKDDDVKESAQLTDQFTINAVDSLADLFVFNTHVNIFEDHQYVDPLESEIKPSSNFQNDANASRTSVISEDASALEICVERKVDPFHYEPELGTLQDFDFPEILPDLPGIASDLKLSDSHFEPFASSVEKEPEAKVKNSKTEELEEPCVVSNLKDSCAASDSATADNSPTVCENLIPVKEEKLSATLCPLPPPPPPPPPPPSLPPLPPPALQFPATPTFQEKAYKTDIPTMDTDRSNLMEAIRRAGGTKGAKLKAVKKKGEELQKDVFALPKHNILPPGEDLMTSLSKALEMRRRGKYYYSRISGKSRDEKSRVKSRLGEGVMAKISDMLPPPPKSEELGSGNGGFESDNDWEL</sequence>
<dbReference type="GO" id="GO:0032456">
    <property type="term" value="P:endocytic recycling"/>
    <property type="evidence" value="ECO:0007669"/>
    <property type="project" value="TreeGrafter"/>
</dbReference>
<dbReference type="InterPro" id="IPR003124">
    <property type="entry name" value="WH2_dom"/>
</dbReference>
<dbReference type="InterPro" id="IPR028290">
    <property type="entry name" value="WASH1"/>
</dbReference>
<reference evidence="6" key="1">
    <citation type="submission" date="2017-02" db="UniProtKB">
        <authorList>
            <consortium name="WormBaseParasite"/>
        </authorList>
    </citation>
    <scope>IDENTIFICATION</scope>
</reference>
<comment type="similarity">
    <text evidence="1">Belongs to the WASH1 family.</text>
</comment>
<dbReference type="WBParaSite" id="SMUV_0000339101-mRNA-1">
    <property type="protein sequence ID" value="SMUV_0000339101-mRNA-1"/>
    <property type="gene ID" value="SMUV_0000339101"/>
</dbReference>
<evidence type="ECO:0000259" key="4">
    <source>
        <dbReference type="PROSITE" id="PS51082"/>
    </source>
</evidence>
<dbReference type="GO" id="GO:0006887">
    <property type="term" value="P:exocytosis"/>
    <property type="evidence" value="ECO:0007669"/>
    <property type="project" value="TreeGrafter"/>
</dbReference>
<dbReference type="GO" id="GO:0043014">
    <property type="term" value="F:alpha-tubulin binding"/>
    <property type="evidence" value="ECO:0007669"/>
    <property type="project" value="InterPro"/>
</dbReference>